<feature type="transmembrane region" description="Helical" evidence="1">
    <location>
        <begin position="50"/>
        <end position="67"/>
    </location>
</feature>
<dbReference type="OrthoDB" id="10002638at2"/>
<proteinExistence type="predicted"/>
<dbReference type="EMBL" id="AM398681">
    <property type="protein sequence ID" value="CAL42879.1"/>
    <property type="molecule type" value="Genomic_DNA"/>
</dbReference>
<reference evidence="2 3" key="1">
    <citation type="journal article" date="2007" name="Nat. Biotechnol.">
        <title>Complete genome sequence of the fish pathogen Flavobacterium psychrophilum.</title>
        <authorList>
            <person name="Duchaud E."/>
            <person name="Boussaha M."/>
            <person name="Loux V."/>
            <person name="Bernardet J.F."/>
            <person name="Michel C."/>
            <person name="Kerouault B."/>
            <person name="Mondot S."/>
            <person name="Nicolas P."/>
            <person name="Bossy R."/>
            <person name="Caron C."/>
            <person name="Bessieres P."/>
            <person name="Gibrat J.F."/>
            <person name="Claverol S."/>
            <person name="Dumetz F."/>
            <person name="Le Henaff M."/>
            <person name="Benmansour A."/>
        </authorList>
    </citation>
    <scope>NUCLEOTIDE SEQUENCE [LARGE SCALE GENOMIC DNA]</scope>
    <source>
        <strain evidence="3">ATCC 49511 / DSM 21280 / CIP 103535 / JIP02/86</strain>
    </source>
</reference>
<sequence length="69" mass="8233">MNPIYHGDKDTKSFYEEIEKLTDRELQERQAFYLRTIARSNHSIKLNLQFWYYFAIAIGAIAFIVMANK</sequence>
<dbReference type="Proteomes" id="UP000006394">
    <property type="component" value="Chromosome"/>
</dbReference>
<dbReference type="RefSeq" id="WP_011962935.1">
    <property type="nucleotide sequence ID" value="NC_009613.3"/>
</dbReference>
<dbReference type="AlphaFoldDB" id="A6GXQ6"/>
<keyword evidence="1" id="KW-1133">Transmembrane helix</keyword>
<evidence type="ECO:0000256" key="1">
    <source>
        <dbReference type="SAM" id="Phobius"/>
    </source>
</evidence>
<name>A6GXQ6_FLAPJ</name>
<keyword evidence="1" id="KW-0812">Transmembrane</keyword>
<organism evidence="2 3">
    <name type="scientific">Flavobacterium psychrophilum (strain ATCC 49511 / DSM 21280 / CIP 103535 / JIP02/86)</name>
    <dbReference type="NCBI Taxonomy" id="402612"/>
    <lineage>
        <taxon>Bacteria</taxon>
        <taxon>Pseudomonadati</taxon>
        <taxon>Bacteroidota</taxon>
        <taxon>Flavobacteriia</taxon>
        <taxon>Flavobacteriales</taxon>
        <taxon>Flavobacteriaceae</taxon>
        <taxon>Flavobacterium</taxon>
    </lineage>
</organism>
<accession>A6GXQ6</accession>
<dbReference type="STRING" id="402612.FP0779"/>
<protein>
    <submittedName>
        <fullName evidence="2">Uncharacterized protein</fullName>
    </submittedName>
</protein>
<evidence type="ECO:0000313" key="3">
    <source>
        <dbReference type="Proteomes" id="UP000006394"/>
    </source>
</evidence>
<keyword evidence="3" id="KW-1185">Reference proteome</keyword>
<gene>
    <name evidence="2" type="ordered locus">FP0779</name>
</gene>
<evidence type="ECO:0000313" key="2">
    <source>
        <dbReference type="EMBL" id="CAL42879.1"/>
    </source>
</evidence>
<dbReference type="PATRIC" id="fig|402612.5.peg.797"/>
<dbReference type="HOGENOM" id="CLU_2769795_0_0_10"/>
<keyword evidence="1" id="KW-0472">Membrane</keyword>
<dbReference type="KEGG" id="fps:FP0779"/>
<dbReference type="EnsemblBacteria" id="CAL42879">
    <property type="protein sequence ID" value="CAL42879"/>
    <property type="gene ID" value="FP0779"/>
</dbReference>